<comment type="function">
    <text evidence="8">RNA helicase.</text>
</comment>
<keyword evidence="4 7" id="KW-0067">ATP-binding</keyword>
<sequence length="495" mass="56831">MKFEVFDIDLSTEKEKKQENNIQIQSSNNKTNQKFINFDDLNISNQTKIAIKEMGFQAMTDIQRESIPLILSGSDLIGAAKTGSGKTLAFLIPIIEILLKSNLSQKKMGGIVLAPTRELAYQIHQVAEFLFKYHNFKCCLIIGGFSRQKQTEILEKGTNLIIGTPGRLLDHLQQTKGFNYQELKILVFDEADRMLEIGFSETISKILKILPKKRQTILFSATLSPSIKDLIRLSFQSQPIYINVDQNSEISTVKELQQGFIQCFEEERFLILFMLLHSFRKNHKVIVYFSTIKSVKFHKELLSELNMVVYTLYGKQKQEERQNTFENFCKTNSGILLSTNVAARGLDIPDVDWVIQYDPPNSLEVFFFEKKTKQNAKIISIELVEQQEQGKSGNAILFLLSHELKFLEYLQNFGVPLSEYEFSEEKIPQIQTLIESKIEKNEILFRLAKKAYLAFIHAYSSHSLKDVFDFSKLDFLAISKSFGLLNPPKILNIGN</sequence>
<dbReference type="OrthoDB" id="10259640at2759"/>
<dbReference type="SMART" id="SM00487">
    <property type="entry name" value="DEXDc"/>
    <property type="match status" value="1"/>
</dbReference>
<reference evidence="12" key="1">
    <citation type="submission" date="2022-10" db="EMBL/GenBank/DDBJ databases">
        <title>Novel sulphate-reducing endosymbionts in the free-living metamonad Anaeramoeba.</title>
        <authorList>
            <person name="Jerlstrom-Hultqvist J."/>
            <person name="Cepicka I."/>
            <person name="Gallot-Lavallee L."/>
            <person name="Salas-Leiva D."/>
            <person name="Curtis B.A."/>
            <person name="Zahonova K."/>
            <person name="Pipaliya S."/>
            <person name="Dacks J."/>
            <person name="Roger A.J."/>
        </authorList>
    </citation>
    <scope>NUCLEOTIDE SEQUENCE</scope>
    <source>
        <strain evidence="12">BMAN</strain>
    </source>
</reference>
<dbReference type="GO" id="GO:0003724">
    <property type="term" value="F:RNA helicase activity"/>
    <property type="evidence" value="ECO:0007669"/>
    <property type="project" value="UniProtKB-EC"/>
</dbReference>
<evidence type="ECO:0000313" key="12">
    <source>
        <dbReference type="EMBL" id="KAJ5075646.1"/>
    </source>
</evidence>
<dbReference type="AlphaFoldDB" id="A0A9Q0LN31"/>
<keyword evidence="1 7" id="KW-0547">Nucleotide-binding</keyword>
<evidence type="ECO:0000256" key="2">
    <source>
        <dbReference type="ARBA" id="ARBA00022801"/>
    </source>
</evidence>
<evidence type="ECO:0000256" key="1">
    <source>
        <dbReference type="ARBA" id="ARBA00022741"/>
    </source>
</evidence>
<comment type="similarity">
    <text evidence="7">Belongs to the DEAD box helicase family.</text>
</comment>
<comment type="domain">
    <text evidence="8">The Q motif is unique to and characteristic of the DEAD box family of RNA helicases and controls ATP binding and hydrolysis.</text>
</comment>
<feature type="domain" description="Helicase C-terminal" evidence="10">
    <location>
        <begin position="255"/>
        <end position="438"/>
    </location>
</feature>
<feature type="short sequence motif" description="Q motif" evidence="6">
    <location>
        <begin position="36"/>
        <end position="64"/>
    </location>
</feature>
<dbReference type="InterPro" id="IPR025313">
    <property type="entry name" value="SPB4-like_CTE"/>
</dbReference>
<dbReference type="SMART" id="SM01178">
    <property type="entry name" value="DUF4217"/>
    <property type="match status" value="1"/>
</dbReference>
<dbReference type="Proteomes" id="UP001149090">
    <property type="component" value="Unassembled WGS sequence"/>
</dbReference>
<dbReference type="Pfam" id="PF00271">
    <property type="entry name" value="Helicase_C"/>
    <property type="match status" value="1"/>
</dbReference>
<evidence type="ECO:0000256" key="4">
    <source>
        <dbReference type="ARBA" id="ARBA00022840"/>
    </source>
</evidence>
<evidence type="ECO:0000256" key="5">
    <source>
        <dbReference type="ARBA" id="ARBA00022884"/>
    </source>
</evidence>
<dbReference type="InterPro" id="IPR014014">
    <property type="entry name" value="RNA_helicase_DEAD_Q_motif"/>
</dbReference>
<keyword evidence="5 8" id="KW-0694">RNA-binding</keyword>
<dbReference type="InterPro" id="IPR027417">
    <property type="entry name" value="P-loop_NTPase"/>
</dbReference>
<evidence type="ECO:0000256" key="3">
    <source>
        <dbReference type="ARBA" id="ARBA00022806"/>
    </source>
</evidence>
<dbReference type="OMA" id="YILNRSA"/>
<dbReference type="GO" id="GO:0005524">
    <property type="term" value="F:ATP binding"/>
    <property type="evidence" value="ECO:0007669"/>
    <property type="project" value="UniProtKB-UniRule"/>
</dbReference>
<dbReference type="CDD" id="cd18787">
    <property type="entry name" value="SF2_C_DEAD"/>
    <property type="match status" value="1"/>
</dbReference>
<dbReference type="InterPro" id="IPR001650">
    <property type="entry name" value="Helicase_C-like"/>
</dbReference>
<dbReference type="PROSITE" id="PS51192">
    <property type="entry name" value="HELICASE_ATP_BIND_1"/>
    <property type="match status" value="1"/>
</dbReference>
<comment type="caution">
    <text evidence="12">The sequence shown here is derived from an EMBL/GenBank/DDBJ whole genome shotgun (WGS) entry which is preliminary data.</text>
</comment>
<organism evidence="12 13">
    <name type="scientific">Anaeramoeba ignava</name>
    <name type="common">Anaerobic marine amoeba</name>
    <dbReference type="NCBI Taxonomy" id="1746090"/>
    <lineage>
        <taxon>Eukaryota</taxon>
        <taxon>Metamonada</taxon>
        <taxon>Anaeramoebidae</taxon>
        <taxon>Anaeramoeba</taxon>
    </lineage>
</organism>
<dbReference type="InterPro" id="IPR011545">
    <property type="entry name" value="DEAD/DEAH_box_helicase_dom"/>
</dbReference>
<dbReference type="EC" id="3.6.4.13" evidence="8"/>
<feature type="domain" description="DEAD-box RNA helicase Q" evidence="11">
    <location>
        <begin position="36"/>
        <end position="64"/>
    </location>
</feature>
<keyword evidence="2 7" id="KW-0378">Hydrolase</keyword>
<dbReference type="InterPro" id="IPR014001">
    <property type="entry name" value="Helicase_ATP-bd"/>
</dbReference>
<keyword evidence="3 7" id="KW-0347">Helicase</keyword>
<evidence type="ECO:0000256" key="7">
    <source>
        <dbReference type="RuleBase" id="RU000492"/>
    </source>
</evidence>
<proteinExistence type="inferred from homology"/>
<accession>A0A9Q0LN31</accession>
<evidence type="ECO:0000259" key="11">
    <source>
        <dbReference type="PROSITE" id="PS51195"/>
    </source>
</evidence>
<dbReference type="Gene3D" id="3.40.50.300">
    <property type="entry name" value="P-loop containing nucleotide triphosphate hydrolases"/>
    <property type="match status" value="2"/>
</dbReference>
<dbReference type="PROSITE" id="PS51194">
    <property type="entry name" value="HELICASE_CTER"/>
    <property type="match status" value="1"/>
</dbReference>
<dbReference type="GO" id="GO:0016787">
    <property type="term" value="F:hydrolase activity"/>
    <property type="evidence" value="ECO:0007669"/>
    <property type="project" value="UniProtKB-KW"/>
</dbReference>
<dbReference type="Pfam" id="PF00270">
    <property type="entry name" value="DEAD"/>
    <property type="match status" value="1"/>
</dbReference>
<name>A0A9Q0LN31_ANAIG</name>
<dbReference type="PROSITE" id="PS00039">
    <property type="entry name" value="DEAD_ATP_HELICASE"/>
    <property type="match status" value="1"/>
</dbReference>
<feature type="domain" description="Helicase ATP-binding" evidence="9">
    <location>
        <begin position="67"/>
        <end position="241"/>
    </location>
</feature>
<dbReference type="PANTHER" id="PTHR24031">
    <property type="entry name" value="RNA HELICASE"/>
    <property type="match status" value="1"/>
</dbReference>
<protein>
    <recommendedName>
        <fullName evidence="8">ATP-dependent RNA helicase</fullName>
        <ecNumber evidence="8">3.6.4.13</ecNumber>
    </recommendedName>
</protein>
<dbReference type="EMBL" id="JAPDFW010000064">
    <property type="protein sequence ID" value="KAJ5075646.1"/>
    <property type="molecule type" value="Genomic_DNA"/>
</dbReference>
<dbReference type="SUPFAM" id="SSF52540">
    <property type="entry name" value="P-loop containing nucleoside triphosphate hydrolases"/>
    <property type="match status" value="2"/>
</dbReference>
<dbReference type="PROSITE" id="PS51195">
    <property type="entry name" value="Q_MOTIF"/>
    <property type="match status" value="1"/>
</dbReference>
<dbReference type="Pfam" id="PF13959">
    <property type="entry name" value="CTE_SPB4"/>
    <property type="match status" value="1"/>
</dbReference>
<keyword evidence="13" id="KW-1185">Reference proteome</keyword>
<dbReference type="SMART" id="SM00490">
    <property type="entry name" value="HELICc"/>
    <property type="match status" value="1"/>
</dbReference>
<evidence type="ECO:0000259" key="10">
    <source>
        <dbReference type="PROSITE" id="PS51194"/>
    </source>
</evidence>
<dbReference type="InterPro" id="IPR000629">
    <property type="entry name" value="RNA-helicase_DEAD-box_CS"/>
</dbReference>
<evidence type="ECO:0000256" key="8">
    <source>
        <dbReference type="RuleBase" id="RU365068"/>
    </source>
</evidence>
<comment type="catalytic activity">
    <reaction evidence="8">
        <text>ATP + H2O = ADP + phosphate + H(+)</text>
        <dbReference type="Rhea" id="RHEA:13065"/>
        <dbReference type="ChEBI" id="CHEBI:15377"/>
        <dbReference type="ChEBI" id="CHEBI:15378"/>
        <dbReference type="ChEBI" id="CHEBI:30616"/>
        <dbReference type="ChEBI" id="CHEBI:43474"/>
        <dbReference type="ChEBI" id="CHEBI:456216"/>
        <dbReference type="EC" id="3.6.4.13"/>
    </reaction>
</comment>
<dbReference type="GO" id="GO:0003723">
    <property type="term" value="F:RNA binding"/>
    <property type="evidence" value="ECO:0007669"/>
    <property type="project" value="UniProtKB-UniRule"/>
</dbReference>
<evidence type="ECO:0000313" key="13">
    <source>
        <dbReference type="Proteomes" id="UP001149090"/>
    </source>
</evidence>
<evidence type="ECO:0000256" key="6">
    <source>
        <dbReference type="PROSITE-ProRule" id="PRU00552"/>
    </source>
</evidence>
<evidence type="ECO:0000259" key="9">
    <source>
        <dbReference type="PROSITE" id="PS51192"/>
    </source>
</evidence>
<gene>
    <name evidence="12" type="ORF">M0811_07216</name>
</gene>